<evidence type="ECO:0000313" key="2">
    <source>
        <dbReference type="Proteomes" id="UP000592294"/>
    </source>
</evidence>
<comment type="caution">
    <text evidence="1">The sequence shown here is derived from an EMBL/GenBank/DDBJ whole genome shotgun (WGS) entry which is preliminary data.</text>
</comment>
<dbReference type="Pfam" id="PF20099">
    <property type="entry name" value="DUF6489"/>
    <property type="match status" value="1"/>
</dbReference>
<evidence type="ECO:0000313" key="1">
    <source>
        <dbReference type="EMBL" id="NVZ10340.1"/>
    </source>
</evidence>
<keyword evidence="2" id="KW-1185">Reference proteome</keyword>
<sequence>MKVTVDVDITPEEMRKLFGLPDVEAFQRQLMDDIRERMNAGVEGYDPLKLFQPYMAGTLASWDYFQKLMTSLPASGSKTDEDRSK</sequence>
<dbReference type="Proteomes" id="UP000592294">
    <property type="component" value="Unassembled WGS sequence"/>
</dbReference>
<dbReference type="AlphaFoldDB" id="A0A850RHD0"/>
<protein>
    <submittedName>
        <fullName evidence="1">Uncharacterized protein</fullName>
    </submittedName>
</protein>
<dbReference type="InterPro" id="IPR045502">
    <property type="entry name" value="DUF6489"/>
</dbReference>
<organism evidence="1 2">
    <name type="scientific">Allochromatium humboldtianum</name>
    <dbReference type="NCBI Taxonomy" id="504901"/>
    <lineage>
        <taxon>Bacteria</taxon>
        <taxon>Pseudomonadati</taxon>
        <taxon>Pseudomonadota</taxon>
        <taxon>Gammaproteobacteria</taxon>
        <taxon>Chromatiales</taxon>
        <taxon>Chromatiaceae</taxon>
        <taxon>Allochromatium</taxon>
    </lineage>
</organism>
<reference evidence="1 2" key="1">
    <citation type="submission" date="2020-06" db="EMBL/GenBank/DDBJ databases">
        <title>Whole-genome sequence of Allochromatium humboldtianum DSM 21881, type strain.</title>
        <authorList>
            <person name="Kyndt J.A."/>
            <person name="Meyer T.E."/>
        </authorList>
    </citation>
    <scope>NUCLEOTIDE SEQUENCE [LARGE SCALE GENOMIC DNA]</scope>
    <source>
        <strain evidence="1 2">DSM 21881</strain>
    </source>
</reference>
<gene>
    <name evidence="1" type="ORF">HW932_13820</name>
</gene>
<dbReference type="EMBL" id="JABZEO010000009">
    <property type="protein sequence ID" value="NVZ10340.1"/>
    <property type="molecule type" value="Genomic_DNA"/>
</dbReference>
<accession>A0A850RHD0</accession>
<dbReference type="RefSeq" id="WP_176977078.1">
    <property type="nucleotide sequence ID" value="NZ_JABZEO010000009.1"/>
</dbReference>
<proteinExistence type="predicted"/>
<name>A0A850RHD0_9GAMM</name>